<dbReference type="InterPro" id="IPR044819">
    <property type="entry name" value="OBL-like"/>
</dbReference>
<organism evidence="3 4">
    <name type="scientific">Hibiscus syriacus</name>
    <name type="common">Rose of Sharon</name>
    <dbReference type="NCBI Taxonomy" id="106335"/>
    <lineage>
        <taxon>Eukaryota</taxon>
        <taxon>Viridiplantae</taxon>
        <taxon>Streptophyta</taxon>
        <taxon>Embryophyta</taxon>
        <taxon>Tracheophyta</taxon>
        <taxon>Spermatophyta</taxon>
        <taxon>Magnoliopsida</taxon>
        <taxon>eudicotyledons</taxon>
        <taxon>Gunneridae</taxon>
        <taxon>Pentapetalae</taxon>
        <taxon>rosids</taxon>
        <taxon>malvids</taxon>
        <taxon>Malvales</taxon>
        <taxon>Malvaceae</taxon>
        <taxon>Malvoideae</taxon>
        <taxon>Hibiscus</taxon>
    </lineage>
</organism>
<sequence>MAGISEFPDKNDDDVFRYLIVRPDKGGIWDLLSYSLSGDIDSLVKFLEASDQDAVVVAGGEAADHRWVILVSIVARKILHFLGKHMELTGYVVDFFLNLLSQNGSILGLLYNLLKGEGITNVEFDNQAKTDLCLMASKLAYENAQVVRNVVVNRWKMNFVDFYHCWDDYQKEKSTQVFLLCDKPEDSNLILISIHGTDLFDADDWSTDFDYSWYEILNLGKLHMGFLEALGLGNREDTTSFYHHLQKRSTKHSFSELSTGIGLKGIPLEMVEKTAYYMVREKLKTLLEEHKNAKYIFTGNSLGGALAILFPTVLILHEETVT</sequence>
<comment type="caution">
    <text evidence="3">The sequence shown here is derived from an EMBL/GenBank/DDBJ whole genome shotgun (WGS) entry which is preliminary data.</text>
</comment>
<feature type="domain" description="Fungal lipase-type" evidence="2">
    <location>
        <begin position="192"/>
        <end position="318"/>
    </location>
</feature>
<evidence type="ECO:0000313" key="4">
    <source>
        <dbReference type="Proteomes" id="UP000436088"/>
    </source>
</evidence>
<accession>A0A6A2XCH7</accession>
<protein>
    <submittedName>
        <fullName evidence="3">Autoinhibited H(+)-ATPase isoform 1</fullName>
    </submittedName>
</protein>
<evidence type="ECO:0000259" key="2">
    <source>
        <dbReference type="Pfam" id="PF01764"/>
    </source>
</evidence>
<reference evidence="3" key="1">
    <citation type="submission" date="2019-09" db="EMBL/GenBank/DDBJ databases">
        <title>Draft genome information of white flower Hibiscus syriacus.</title>
        <authorList>
            <person name="Kim Y.-M."/>
        </authorList>
    </citation>
    <scope>NUCLEOTIDE SEQUENCE [LARGE SCALE GENOMIC DNA]</scope>
    <source>
        <strain evidence="3">YM2019G1</strain>
    </source>
</reference>
<proteinExistence type="predicted"/>
<dbReference type="GO" id="GO:0006629">
    <property type="term" value="P:lipid metabolic process"/>
    <property type="evidence" value="ECO:0007669"/>
    <property type="project" value="InterPro"/>
</dbReference>
<dbReference type="Proteomes" id="UP000436088">
    <property type="component" value="Unassembled WGS sequence"/>
</dbReference>
<keyword evidence="4" id="KW-1185">Reference proteome</keyword>
<dbReference type="Pfam" id="PF01764">
    <property type="entry name" value="Lipase_3"/>
    <property type="match status" value="1"/>
</dbReference>
<gene>
    <name evidence="3" type="ORF">F3Y22_tig00112443pilonHSYRG00224</name>
</gene>
<evidence type="ECO:0000256" key="1">
    <source>
        <dbReference type="ARBA" id="ARBA00022801"/>
    </source>
</evidence>
<dbReference type="GO" id="GO:0004806">
    <property type="term" value="F:triacylglycerol lipase activity"/>
    <property type="evidence" value="ECO:0007669"/>
    <property type="project" value="InterPro"/>
</dbReference>
<dbReference type="PANTHER" id="PTHR46086:SF3">
    <property type="entry name" value="TRIACYLGLYCEROL LIPASE OBL1"/>
    <property type="match status" value="1"/>
</dbReference>
<dbReference type="AlphaFoldDB" id="A0A6A2XCH7"/>
<keyword evidence="1" id="KW-0378">Hydrolase</keyword>
<dbReference type="InterPro" id="IPR029058">
    <property type="entry name" value="AB_hydrolase_fold"/>
</dbReference>
<evidence type="ECO:0000313" key="3">
    <source>
        <dbReference type="EMBL" id="KAE8667180.1"/>
    </source>
</evidence>
<dbReference type="SUPFAM" id="SSF53474">
    <property type="entry name" value="alpha/beta-Hydrolases"/>
    <property type="match status" value="1"/>
</dbReference>
<dbReference type="PANTHER" id="PTHR46086">
    <property type="entry name" value="ALPHA/BETA-HYDROLASES SUPERFAMILY PROTEIN"/>
    <property type="match status" value="1"/>
</dbReference>
<dbReference type="Gene3D" id="3.40.50.1820">
    <property type="entry name" value="alpha/beta hydrolase"/>
    <property type="match status" value="1"/>
</dbReference>
<dbReference type="InterPro" id="IPR002921">
    <property type="entry name" value="Fungal_lipase-type"/>
</dbReference>
<name>A0A6A2XCH7_HIBSY</name>
<dbReference type="EMBL" id="VEPZ02001581">
    <property type="protein sequence ID" value="KAE8667180.1"/>
    <property type="molecule type" value="Genomic_DNA"/>
</dbReference>